<evidence type="ECO:0000313" key="1">
    <source>
        <dbReference type="EMBL" id="KAH7992354.1"/>
    </source>
</evidence>
<accession>A0ACB8EIA9</accession>
<evidence type="ECO:0000313" key="2">
    <source>
        <dbReference type="Proteomes" id="UP000827872"/>
    </source>
</evidence>
<gene>
    <name evidence="1" type="ORF">K3G42_021767</name>
</gene>
<organism evidence="1 2">
    <name type="scientific">Sphaerodactylus townsendi</name>
    <dbReference type="NCBI Taxonomy" id="933632"/>
    <lineage>
        <taxon>Eukaryota</taxon>
        <taxon>Metazoa</taxon>
        <taxon>Chordata</taxon>
        <taxon>Craniata</taxon>
        <taxon>Vertebrata</taxon>
        <taxon>Euteleostomi</taxon>
        <taxon>Lepidosauria</taxon>
        <taxon>Squamata</taxon>
        <taxon>Bifurcata</taxon>
        <taxon>Gekkota</taxon>
        <taxon>Sphaerodactylidae</taxon>
        <taxon>Sphaerodactylus</taxon>
    </lineage>
</organism>
<dbReference type="Proteomes" id="UP000827872">
    <property type="component" value="Linkage Group LG03"/>
</dbReference>
<dbReference type="EMBL" id="CM037616">
    <property type="protein sequence ID" value="KAH7992354.1"/>
    <property type="molecule type" value="Genomic_DNA"/>
</dbReference>
<protein>
    <submittedName>
        <fullName evidence="1">Uncharacterized protein</fullName>
    </submittedName>
</protein>
<sequence>MGSAKEPEALQSLKKEVAPEDVHQPNTSLPCSQEKGSCLQNTKCDGGELTMRNCCVNDLGTKDSCQEDTMVDNPSQKKAPAVDAPPSKDLAAATGTVALKDTGNEKSPLEGLGGTEAISDLCHNSEQRSSMKELPSSSTNTCTPLEGKYSGKASPAAEKRNAEEACRPLPAESCLKGANKDSSSAPASMKHVAFLEPTKNKDEPGSVRTGMVPSELGPDLTTCLQKTSQGQLDVSKGDLCKLKGASCEAEEHVNEGQRDTLVQEASKESVSEPTGADTAPGKLGKSGAEMNPLGPTAGMRPPVIKVNTGVGSSGVSETLTAAAAVTAHEIKYQSTSGDTETTPGQATQETEGLREASPSSPEGNNRAQEQQKSVVTSTSTNEGHVSGVETESVEPLPKVCSFEITAPQQDAGTQVDNRVSLVSVAISPINPPDGSTAFTFHARGLAPLSSLKSPGPEQKPTKKDVEMQVFIPVETRSVATGPMTPVTKSPQASYPEVHVKGAQEEASEPVREVSWDEKGMTWEVYGASMEVEVLGMAIQKHLEKQIEEHGRQIVMTPQSTRASSIKGAPRKGEIKRQPSVFRALLQNVRRPHCCSRGGPAVE</sequence>
<keyword evidence="2" id="KW-1185">Reference proteome</keyword>
<name>A0ACB8EIA9_9SAUR</name>
<comment type="caution">
    <text evidence="1">The sequence shown here is derived from an EMBL/GenBank/DDBJ whole genome shotgun (WGS) entry which is preliminary data.</text>
</comment>
<proteinExistence type="predicted"/>
<reference evidence="1" key="1">
    <citation type="submission" date="2021-08" db="EMBL/GenBank/DDBJ databases">
        <title>The first chromosome-level gecko genome reveals the dynamic sex chromosomes of Neotropical dwarf geckos (Sphaerodactylidae: Sphaerodactylus).</title>
        <authorList>
            <person name="Pinto B.J."/>
            <person name="Keating S.E."/>
            <person name="Gamble T."/>
        </authorList>
    </citation>
    <scope>NUCLEOTIDE SEQUENCE</scope>
    <source>
        <strain evidence="1">TG3544</strain>
    </source>
</reference>